<organism evidence="2">
    <name type="scientific">Aspergillus arachidicola</name>
    <dbReference type="NCBI Taxonomy" id="656916"/>
    <lineage>
        <taxon>Eukaryota</taxon>
        <taxon>Fungi</taxon>
        <taxon>Dikarya</taxon>
        <taxon>Ascomycota</taxon>
        <taxon>Pezizomycotina</taxon>
        <taxon>Eurotiomycetes</taxon>
        <taxon>Eurotiomycetidae</taxon>
        <taxon>Eurotiales</taxon>
        <taxon>Aspergillaceae</taxon>
        <taxon>Aspergillus</taxon>
        <taxon>Aspergillus subgen. Circumdati</taxon>
    </lineage>
</organism>
<dbReference type="Proteomes" id="UP000325558">
    <property type="component" value="Unassembled WGS sequence"/>
</dbReference>
<name>A0A5N6XTF6_9EURO</name>
<feature type="compositionally biased region" description="Polar residues" evidence="1">
    <location>
        <begin position="36"/>
        <end position="48"/>
    </location>
</feature>
<evidence type="ECO:0000256" key="1">
    <source>
        <dbReference type="SAM" id="MobiDB-lite"/>
    </source>
</evidence>
<evidence type="ECO:0000313" key="2">
    <source>
        <dbReference type="EMBL" id="KAE8336424.1"/>
    </source>
</evidence>
<feature type="compositionally biased region" description="Low complexity" evidence="1">
    <location>
        <begin position="64"/>
        <end position="75"/>
    </location>
</feature>
<protein>
    <submittedName>
        <fullName evidence="2">Uncharacterized protein</fullName>
    </submittedName>
</protein>
<reference evidence="2" key="1">
    <citation type="submission" date="2019-04" db="EMBL/GenBank/DDBJ databases">
        <title>Friends and foes A comparative genomics study of 23 Aspergillus species from section Flavi.</title>
        <authorList>
            <consortium name="DOE Joint Genome Institute"/>
            <person name="Kjaerbolling I."/>
            <person name="Vesth T."/>
            <person name="Frisvad J.C."/>
            <person name="Nybo J.L."/>
            <person name="Theobald S."/>
            <person name="Kildgaard S."/>
            <person name="Isbrandt T."/>
            <person name="Kuo A."/>
            <person name="Sato A."/>
            <person name="Lyhne E.K."/>
            <person name="Kogle M.E."/>
            <person name="Wiebenga A."/>
            <person name="Kun R.S."/>
            <person name="Lubbers R.J."/>
            <person name="Makela M.R."/>
            <person name="Barry K."/>
            <person name="Chovatia M."/>
            <person name="Clum A."/>
            <person name="Daum C."/>
            <person name="Haridas S."/>
            <person name="He G."/>
            <person name="LaButti K."/>
            <person name="Lipzen A."/>
            <person name="Mondo S."/>
            <person name="Riley R."/>
            <person name="Salamov A."/>
            <person name="Simmons B.A."/>
            <person name="Magnuson J.K."/>
            <person name="Henrissat B."/>
            <person name="Mortensen U.H."/>
            <person name="Larsen T.O."/>
            <person name="Devries R.P."/>
            <person name="Grigoriev I.V."/>
            <person name="Machida M."/>
            <person name="Baker S.E."/>
            <person name="Andersen M.R."/>
        </authorList>
    </citation>
    <scope>NUCLEOTIDE SEQUENCE</scope>
    <source>
        <strain evidence="2">CBS 117612</strain>
    </source>
</reference>
<sequence length="140" mass="14927">MRLMSATSSTLYIMTVMHLSNHLCAANKLQHLYQPPQSDVSVPNASDRSTAASATAWNASIEGTTHPHPTQSPSTPFGQLISFPVMIRGQQCLASWSGVYISSRTPVLPSSSPSLNIPSRYQSNTLAGLAVYPGNLSGQP</sequence>
<feature type="region of interest" description="Disordered" evidence="1">
    <location>
        <begin position="36"/>
        <end position="75"/>
    </location>
</feature>
<proteinExistence type="predicted"/>
<dbReference type="AlphaFoldDB" id="A0A5N6XTF6"/>
<accession>A0A5N6XTF6</accession>
<dbReference type="EMBL" id="ML737195">
    <property type="protein sequence ID" value="KAE8336424.1"/>
    <property type="molecule type" value="Genomic_DNA"/>
</dbReference>
<gene>
    <name evidence="2" type="ORF">BDV24DRAFT_141723</name>
</gene>